<sequence>MKNVRLGKLWDELHSSYWFIPTVMAVAATALAFIMLMLDRTGTIGIDSWWVYTGGADGARSLLEAVASSMVSVSATAFSITIVALQLAASNFGPRLLRNFLQDTANQVVLGTFISTFIYCLLVLRTVHGKGDGYSQFVPQLSVTVGIILAVFSIGVFIFFIHHASTRIQASYVIDGVSSELDQAIDRLFPKKIGHGNPEYIVSQFGDIPTSFEDLARPINATGKGYLQAIDNEKLLKITSKHNLLLRISSRPGNFIFKDSLLVMAYPEERVNRKISKQINDAFILGKEHTEQQDIEFPFNQLVEIAVRALSPGINDPFTAIQCIDRLASGLSCLAQRDFPSPYRYDQDNNLRVITDPVTYEELVDLAFNQIRLYARSDRAVTLRLLEAIAIIATYTDNSKYQAVLRRHAEIILRGSKEGLQEEQDRKDVQQRYDSVIRALEGK</sequence>
<feature type="transmembrane region" description="Helical" evidence="1">
    <location>
        <begin position="108"/>
        <end position="125"/>
    </location>
</feature>
<keyword evidence="1" id="KW-1133">Transmembrane helix</keyword>
<accession>A0AAP5IA70</accession>
<feature type="transmembrane region" description="Helical" evidence="1">
    <location>
        <begin position="70"/>
        <end position="88"/>
    </location>
</feature>
<evidence type="ECO:0000313" key="3">
    <source>
        <dbReference type="Proteomes" id="UP000667802"/>
    </source>
</evidence>
<feature type="transmembrane region" description="Helical" evidence="1">
    <location>
        <begin position="137"/>
        <end position="161"/>
    </location>
</feature>
<evidence type="ECO:0000256" key="1">
    <source>
        <dbReference type="SAM" id="Phobius"/>
    </source>
</evidence>
<gene>
    <name evidence="2" type="ORF">G7B40_024515</name>
</gene>
<organism evidence="2 3">
    <name type="scientific">Aetokthonos hydrillicola Thurmond2011</name>
    <dbReference type="NCBI Taxonomy" id="2712845"/>
    <lineage>
        <taxon>Bacteria</taxon>
        <taxon>Bacillati</taxon>
        <taxon>Cyanobacteriota</taxon>
        <taxon>Cyanophyceae</taxon>
        <taxon>Nostocales</taxon>
        <taxon>Hapalosiphonaceae</taxon>
        <taxon>Aetokthonos</taxon>
    </lineage>
</organism>
<keyword evidence="1" id="KW-0472">Membrane</keyword>
<dbReference type="EMBL" id="JAALHA020000014">
    <property type="protein sequence ID" value="MDR9897706.1"/>
    <property type="molecule type" value="Genomic_DNA"/>
</dbReference>
<keyword evidence="1" id="KW-0812">Transmembrane</keyword>
<keyword evidence="3" id="KW-1185">Reference proteome</keyword>
<name>A0AAP5IA70_9CYAN</name>
<dbReference type="Proteomes" id="UP000667802">
    <property type="component" value="Unassembled WGS sequence"/>
</dbReference>
<comment type="caution">
    <text evidence="2">The sequence shown here is derived from an EMBL/GenBank/DDBJ whole genome shotgun (WGS) entry which is preliminary data.</text>
</comment>
<reference evidence="3" key="1">
    <citation type="journal article" date="2021" name="Science">
        <title>Hunting the eagle killer: A cyanobacterial neurotoxin causes vacuolar myelinopathy.</title>
        <authorList>
            <person name="Breinlinger S."/>
            <person name="Phillips T.J."/>
            <person name="Haram B.N."/>
            <person name="Mares J."/>
            <person name="Martinez Yerena J.A."/>
            <person name="Hrouzek P."/>
            <person name="Sobotka R."/>
            <person name="Henderson W.M."/>
            <person name="Schmieder P."/>
            <person name="Williams S.M."/>
            <person name="Lauderdale J.D."/>
            <person name="Wilde H.D."/>
            <person name="Gerrin W."/>
            <person name="Kust A."/>
            <person name="Washington J.W."/>
            <person name="Wagner C."/>
            <person name="Geier B."/>
            <person name="Liebeke M."/>
            <person name="Enke H."/>
            <person name="Niedermeyer T.H.J."/>
            <person name="Wilde S.B."/>
        </authorList>
    </citation>
    <scope>NUCLEOTIDE SEQUENCE [LARGE SCALE GENOMIC DNA]</scope>
    <source>
        <strain evidence="3">Thurmond2011</strain>
    </source>
</reference>
<dbReference type="RefSeq" id="WP_310834121.1">
    <property type="nucleotide sequence ID" value="NZ_JAALHA020000014.1"/>
</dbReference>
<dbReference type="AlphaFoldDB" id="A0AAP5IA70"/>
<dbReference type="Pfam" id="PF10011">
    <property type="entry name" value="DUF2254"/>
    <property type="match status" value="1"/>
</dbReference>
<dbReference type="InterPro" id="IPR018723">
    <property type="entry name" value="DUF2254_membrane"/>
</dbReference>
<protein>
    <submittedName>
        <fullName evidence="2">DUF2254 domain-containing protein</fullName>
    </submittedName>
</protein>
<feature type="transmembrane region" description="Helical" evidence="1">
    <location>
        <begin position="16"/>
        <end position="38"/>
    </location>
</feature>
<evidence type="ECO:0000313" key="2">
    <source>
        <dbReference type="EMBL" id="MDR9897706.1"/>
    </source>
</evidence>
<proteinExistence type="predicted"/>